<keyword evidence="6 8" id="KW-0460">Magnesium</keyword>
<evidence type="ECO:0000256" key="6">
    <source>
        <dbReference type="ARBA" id="ARBA00022842"/>
    </source>
</evidence>
<name>A0A937AII3_9BACT</name>
<dbReference type="Pfam" id="PF04029">
    <property type="entry name" value="2-ph_phosp"/>
    <property type="match status" value="1"/>
</dbReference>
<dbReference type="Gene3D" id="3.90.1560.10">
    <property type="entry name" value="ComB-like"/>
    <property type="match status" value="1"/>
</dbReference>
<protein>
    <recommendedName>
        <fullName evidence="4 8">Probable 2-phosphosulfolactate phosphatase</fullName>
        <ecNumber evidence="3 8">3.1.3.71</ecNumber>
    </recommendedName>
</protein>
<evidence type="ECO:0000256" key="7">
    <source>
        <dbReference type="ARBA" id="ARBA00033711"/>
    </source>
</evidence>
<dbReference type="EC" id="3.1.3.71" evidence="3 8"/>
<gene>
    <name evidence="8" type="primary">comB</name>
    <name evidence="9" type="ORF">JKP34_16110</name>
</gene>
<dbReference type="PANTHER" id="PTHR37311">
    <property type="entry name" value="2-PHOSPHOSULFOLACTATE PHOSPHATASE-RELATED"/>
    <property type="match status" value="1"/>
</dbReference>
<evidence type="ECO:0000256" key="1">
    <source>
        <dbReference type="ARBA" id="ARBA00001946"/>
    </source>
</evidence>
<dbReference type="Proteomes" id="UP000642920">
    <property type="component" value="Unassembled WGS sequence"/>
</dbReference>
<dbReference type="FunFam" id="3.90.1560.10:FF:000001">
    <property type="entry name" value="Probable 2-phosphosulfolactate phosphatase"/>
    <property type="match status" value="1"/>
</dbReference>
<dbReference type="HAMAP" id="MF_00490">
    <property type="entry name" value="ComB"/>
    <property type="match status" value="1"/>
</dbReference>
<dbReference type="GO" id="GO:0050545">
    <property type="term" value="F:sulfopyruvate decarboxylase activity"/>
    <property type="evidence" value="ECO:0007669"/>
    <property type="project" value="TreeGrafter"/>
</dbReference>
<dbReference type="SUPFAM" id="SSF142823">
    <property type="entry name" value="ComB-like"/>
    <property type="match status" value="1"/>
</dbReference>
<evidence type="ECO:0000256" key="3">
    <source>
        <dbReference type="ARBA" id="ARBA00012953"/>
    </source>
</evidence>
<evidence type="ECO:0000313" key="9">
    <source>
        <dbReference type="EMBL" id="MBL0766793.1"/>
    </source>
</evidence>
<evidence type="ECO:0000313" key="10">
    <source>
        <dbReference type="Proteomes" id="UP000642920"/>
    </source>
</evidence>
<comment type="similarity">
    <text evidence="2 8">Belongs to the ComB family.</text>
</comment>
<dbReference type="AlphaFoldDB" id="A0A937AII3"/>
<evidence type="ECO:0000256" key="2">
    <source>
        <dbReference type="ARBA" id="ARBA00009997"/>
    </source>
</evidence>
<dbReference type="GO" id="GO:0050532">
    <property type="term" value="F:2-phosphosulfolactate phosphatase activity"/>
    <property type="evidence" value="ECO:0007669"/>
    <property type="project" value="UniProtKB-UniRule"/>
</dbReference>
<sequence length="237" mass="26148">MRQSIDICLTPELIHQYELEDKIVVVVDILRATSCMVTGIAQGVKEIMPVSTLEECVALKGLGYFTAAERNGEKAEGFDMGNSPFEYMNDELKGEKVAVTTTNGTLAIHKSLMADEILIGAFLNIDVLAKYLSGKNQDIVIVCAGWKGKFNLEDTLFAGALCELLKDNFEYLGDVPIAAEAMWQKLKGDLKGALQNSAHAKRLAKMNVTKDIEFCATLNEYDVIPKLFGESLRNYQP</sequence>
<comment type="cofactor">
    <cofactor evidence="1 8">
        <name>Mg(2+)</name>
        <dbReference type="ChEBI" id="CHEBI:18420"/>
    </cofactor>
</comment>
<dbReference type="RefSeq" id="WP_201923718.1">
    <property type="nucleotide sequence ID" value="NZ_JAERQG010000004.1"/>
</dbReference>
<evidence type="ECO:0000256" key="5">
    <source>
        <dbReference type="ARBA" id="ARBA00022801"/>
    </source>
</evidence>
<organism evidence="9 10">
    <name type="scientific">Marivirga atlantica</name>
    <dbReference type="NCBI Taxonomy" id="1548457"/>
    <lineage>
        <taxon>Bacteria</taxon>
        <taxon>Pseudomonadati</taxon>
        <taxon>Bacteroidota</taxon>
        <taxon>Cytophagia</taxon>
        <taxon>Cytophagales</taxon>
        <taxon>Marivirgaceae</taxon>
        <taxon>Marivirga</taxon>
    </lineage>
</organism>
<dbReference type="PANTHER" id="PTHR37311:SF1">
    <property type="entry name" value="2-PHOSPHOSULFOLACTATE PHOSPHATASE-RELATED"/>
    <property type="match status" value="1"/>
</dbReference>
<dbReference type="GO" id="GO:0000287">
    <property type="term" value="F:magnesium ion binding"/>
    <property type="evidence" value="ECO:0007669"/>
    <property type="project" value="UniProtKB-UniRule"/>
</dbReference>
<proteinExistence type="inferred from homology"/>
<evidence type="ECO:0000256" key="4">
    <source>
        <dbReference type="ARBA" id="ARBA00021948"/>
    </source>
</evidence>
<dbReference type="InterPro" id="IPR036702">
    <property type="entry name" value="ComB-like_sf"/>
</dbReference>
<comment type="caution">
    <text evidence="9">The sequence shown here is derived from an EMBL/GenBank/DDBJ whole genome shotgun (WGS) entry which is preliminary data.</text>
</comment>
<comment type="catalytic activity">
    <reaction evidence="7 8">
        <text>(2R)-O-phospho-3-sulfolactate + H2O = (2R)-3-sulfolactate + phosphate</text>
        <dbReference type="Rhea" id="RHEA:23416"/>
        <dbReference type="ChEBI" id="CHEBI:15377"/>
        <dbReference type="ChEBI" id="CHEBI:15597"/>
        <dbReference type="ChEBI" id="CHEBI:43474"/>
        <dbReference type="ChEBI" id="CHEBI:58738"/>
        <dbReference type="EC" id="3.1.3.71"/>
    </reaction>
</comment>
<dbReference type="InterPro" id="IPR005238">
    <property type="entry name" value="ComB-like"/>
</dbReference>
<reference evidence="9" key="1">
    <citation type="submission" date="2021-01" db="EMBL/GenBank/DDBJ databases">
        <title>Marivirga sp. nov., isolated from intertidal surface sediments.</title>
        <authorList>
            <person name="Zhang M."/>
        </authorList>
    </citation>
    <scope>NUCLEOTIDE SEQUENCE</scope>
    <source>
        <strain evidence="9">SM1354</strain>
    </source>
</reference>
<evidence type="ECO:0000256" key="8">
    <source>
        <dbReference type="HAMAP-Rule" id="MF_00490"/>
    </source>
</evidence>
<accession>A0A937AII3</accession>
<keyword evidence="5 8" id="KW-0378">Hydrolase</keyword>
<keyword evidence="10" id="KW-1185">Reference proteome</keyword>
<dbReference type="EMBL" id="JAERQG010000004">
    <property type="protein sequence ID" value="MBL0766793.1"/>
    <property type="molecule type" value="Genomic_DNA"/>
</dbReference>